<feature type="domain" description="RNA polymerase sigma-70 region 2" evidence="1">
    <location>
        <begin position="18"/>
        <end position="81"/>
    </location>
</feature>
<dbReference type="InterPro" id="IPR036388">
    <property type="entry name" value="WH-like_DNA-bd_sf"/>
</dbReference>
<dbReference type="SUPFAM" id="SSF88659">
    <property type="entry name" value="Sigma3 and sigma4 domains of RNA polymerase sigma factors"/>
    <property type="match status" value="1"/>
</dbReference>
<dbReference type="PANTHER" id="PTHR47756:SF2">
    <property type="entry name" value="BLL6612 PROTEIN"/>
    <property type="match status" value="1"/>
</dbReference>
<dbReference type="Gene3D" id="1.10.10.10">
    <property type="entry name" value="Winged helix-like DNA-binding domain superfamily/Winged helix DNA-binding domain"/>
    <property type="match status" value="1"/>
</dbReference>
<comment type="caution">
    <text evidence="3">The sequence shown here is derived from an EMBL/GenBank/DDBJ whole genome shotgun (WGS) entry which is preliminary data.</text>
</comment>
<dbReference type="InterPro" id="IPR014284">
    <property type="entry name" value="RNA_pol_sigma-70_dom"/>
</dbReference>
<dbReference type="SUPFAM" id="SSF88946">
    <property type="entry name" value="Sigma2 domain of RNA polymerase sigma factors"/>
    <property type="match status" value="1"/>
</dbReference>
<organism evidence="3 4">
    <name type="scientific">Pedobacter cryoconitis</name>
    <dbReference type="NCBI Taxonomy" id="188932"/>
    <lineage>
        <taxon>Bacteria</taxon>
        <taxon>Pseudomonadati</taxon>
        <taxon>Bacteroidota</taxon>
        <taxon>Sphingobacteriia</taxon>
        <taxon>Sphingobacteriales</taxon>
        <taxon>Sphingobacteriaceae</taxon>
        <taxon>Pedobacter</taxon>
    </lineage>
</organism>
<dbReference type="RefSeq" id="WP_183883831.1">
    <property type="nucleotide sequence ID" value="NZ_JACHCE010000007.1"/>
</dbReference>
<protein>
    <submittedName>
        <fullName evidence="3">RNA polymerase sigma-70 factor (ECF subfamily)</fullName>
    </submittedName>
</protein>
<sequence length="418" mass="47822">MQRRAEIQDDLLRKLFRLEQAKMTAVLFRHFGLQHMEVAEDIVSETFLKATESWRMTGIPENPEAWLYVVGKNKAKDYLKRVALFESQIKEQLTSGRSEQAEEPDFDQQTITDSQLAMIFTVCNPVNSQEAQICLALQILCGFSIAEIAAAFLTQTETIKKRLLRARNKLRGEGFQISQLSDSALVLRLDTVLRTLYLLFNEGYFSSSGKQLIRSELCAEAIRLTLLLVENPQTSTDQCNALLALMCFQSSRFEARINKAGENILFEQQDKQLWNRELIERGNFYLVNACSGNSVSKYHLEAGIAYWHTVPDTGNKWNTILQLYNQLLLIEYTPLTALNRTFAFSRVYGKEQAICEAEKLGLEELNDYHALLGYLYADIEISSAIIHYQKAIKLTSSNIEKSALTKELERLKRITNEK</sequence>
<evidence type="ECO:0000259" key="2">
    <source>
        <dbReference type="Pfam" id="PF20239"/>
    </source>
</evidence>
<feature type="domain" description="DUF6596" evidence="2">
    <location>
        <begin position="188"/>
        <end position="289"/>
    </location>
</feature>
<accession>A0A7W9E139</accession>
<name>A0A7W9E139_9SPHI</name>
<evidence type="ECO:0000313" key="4">
    <source>
        <dbReference type="Proteomes" id="UP000537204"/>
    </source>
</evidence>
<evidence type="ECO:0000259" key="1">
    <source>
        <dbReference type="Pfam" id="PF04542"/>
    </source>
</evidence>
<dbReference type="PANTHER" id="PTHR47756">
    <property type="entry name" value="BLL6612 PROTEIN-RELATED"/>
    <property type="match status" value="1"/>
</dbReference>
<dbReference type="NCBIfam" id="TIGR02937">
    <property type="entry name" value="sigma70-ECF"/>
    <property type="match status" value="1"/>
</dbReference>
<dbReference type="InterPro" id="IPR007627">
    <property type="entry name" value="RNA_pol_sigma70_r2"/>
</dbReference>
<dbReference type="InterPro" id="IPR046531">
    <property type="entry name" value="DUF6596"/>
</dbReference>
<dbReference type="Proteomes" id="UP000537204">
    <property type="component" value="Unassembled WGS sequence"/>
</dbReference>
<dbReference type="Pfam" id="PF04542">
    <property type="entry name" value="Sigma70_r2"/>
    <property type="match status" value="1"/>
</dbReference>
<dbReference type="AlphaFoldDB" id="A0A7W9E139"/>
<dbReference type="InterPro" id="IPR013324">
    <property type="entry name" value="RNA_pol_sigma_r3/r4-like"/>
</dbReference>
<reference evidence="3 4" key="1">
    <citation type="submission" date="2020-08" db="EMBL/GenBank/DDBJ databases">
        <title>Genomic Encyclopedia of Type Strains, Phase IV (KMG-V): Genome sequencing to study the core and pangenomes of soil and plant-associated prokaryotes.</title>
        <authorList>
            <person name="Whitman W."/>
        </authorList>
    </citation>
    <scope>NUCLEOTIDE SEQUENCE [LARGE SCALE GENOMIC DNA]</scope>
    <source>
        <strain evidence="3 4">S3M1</strain>
    </source>
</reference>
<dbReference type="Pfam" id="PF20239">
    <property type="entry name" value="DUF6596"/>
    <property type="match status" value="1"/>
</dbReference>
<gene>
    <name evidence="3" type="ORF">HDE68_003900</name>
</gene>
<dbReference type="EMBL" id="JACHCE010000007">
    <property type="protein sequence ID" value="MBB5637974.1"/>
    <property type="molecule type" value="Genomic_DNA"/>
</dbReference>
<dbReference type="Gene3D" id="1.10.1740.10">
    <property type="match status" value="1"/>
</dbReference>
<dbReference type="GO" id="GO:0003700">
    <property type="term" value="F:DNA-binding transcription factor activity"/>
    <property type="evidence" value="ECO:0007669"/>
    <property type="project" value="InterPro"/>
</dbReference>
<evidence type="ECO:0000313" key="3">
    <source>
        <dbReference type="EMBL" id="MBB5637974.1"/>
    </source>
</evidence>
<dbReference type="InterPro" id="IPR013325">
    <property type="entry name" value="RNA_pol_sigma_r2"/>
</dbReference>
<proteinExistence type="predicted"/>
<dbReference type="GO" id="GO:0006352">
    <property type="term" value="P:DNA-templated transcription initiation"/>
    <property type="evidence" value="ECO:0007669"/>
    <property type="project" value="InterPro"/>
</dbReference>